<evidence type="ECO:0000256" key="6">
    <source>
        <dbReference type="ARBA" id="ARBA00022958"/>
    </source>
</evidence>
<feature type="transmembrane region" description="Helical" evidence="12">
    <location>
        <begin position="21"/>
        <end position="42"/>
    </location>
</feature>
<gene>
    <name evidence="15" type="ORF">ENSA5_22900</name>
</gene>
<evidence type="ECO:0000256" key="10">
    <source>
        <dbReference type="ARBA" id="ARBA00023303"/>
    </source>
</evidence>
<comment type="subcellular location">
    <subcellularLocation>
        <location evidence="1">Cell membrane</location>
        <topology evidence="1">Multi-pass membrane protein</topology>
    </subcellularLocation>
</comment>
<dbReference type="SUPFAM" id="SSF81324">
    <property type="entry name" value="Voltage-gated potassium channels"/>
    <property type="match status" value="1"/>
</dbReference>
<evidence type="ECO:0000256" key="2">
    <source>
        <dbReference type="ARBA" id="ARBA00022448"/>
    </source>
</evidence>
<dbReference type="PANTHER" id="PTHR10027">
    <property type="entry name" value="CALCIUM-ACTIVATED POTASSIUM CHANNEL ALPHA CHAIN"/>
    <property type="match status" value="1"/>
</dbReference>
<evidence type="ECO:0000313" key="15">
    <source>
        <dbReference type="EMBL" id="PRQ02472.1"/>
    </source>
</evidence>
<evidence type="ECO:0000259" key="13">
    <source>
        <dbReference type="Pfam" id="PF07885"/>
    </source>
</evidence>
<dbReference type="InterPro" id="IPR036291">
    <property type="entry name" value="NAD(P)-bd_dom_sf"/>
</dbReference>
<dbReference type="AlphaFoldDB" id="A0A2S9YBN5"/>
<evidence type="ECO:0000256" key="5">
    <source>
        <dbReference type="ARBA" id="ARBA00022826"/>
    </source>
</evidence>
<evidence type="ECO:0000256" key="8">
    <source>
        <dbReference type="ARBA" id="ARBA00023065"/>
    </source>
</evidence>
<evidence type="ECO:0000256" key="1">
    <source>
        <dbReference type="ARBA" id="ARBA00004651"/>
    </source>
</evidence>
<dbReference type="InterPro" id="IPR003148">
    <property type="entry name" value="RCK_N"/>
</dbReference>
<dbReference type="SUPFAM" id="SSF51735">
    <property type="entry name" value="NAD(P)-binding Rossmann-fold domains"/>
    <property type="match status" value="1"/>
</dbReference>
<comment type="caution">
    <text evidence="15">The sequence shown here is derived from an EMBL/GenBank/DDBJ whole genome shotgun (WGS) entry which is preliminary data.</text>
</comment>
<keyword evidence="3" id="KW-0633">Potassium transport</keyword>
<reference evidence="15 16" key="1">
    <citation type="submission" date="2018-03" db="EMBL/GenBank/DDBJ databases">
        <title>Draft Genome Sequences of the Obligatory Marine Myxobacteria Enhygromyxa salina SWB005.</title>
        <authorList>
            <person name="Poehlein A."/>
            <person name="Moghaddam J.A."/>
            <person name="Harms H."/>
            <person name="Alanjari M."/>
            <person name="Koenig G.M."/>
            <person name="Daniel R."/>
            <person name="Schaeberle T.F."/>
        </authorList>
    </citation>
    <scope>NUCLEOTIDE SEQUENCE [LARGE SCALE GENOMIC DNA]</scope>
    <source>
        <strain evidence="15 16">SWB005</strain>
    </source>
</reference>
<dbReference type="RefSeq" id="WP_181197647.1">
    <property type="nucleotide sequence ID" value="NZ_PVNK01000118.1"/>
</dbReference>
<evidence type="ECO:0000256" key="4">
    <source>
        <dbReference type="ARBA" id="ARBA00022692"/>
    </source>
</evidence>
<dbReference type="PANTHER" id="PTHR10027:SF10">
    <property type="entry name" value="SLOWPOKE 2, ISOFORM D"/>
    <property type="match status" value="1"/>
</dbReference>
<keyword evidence="6" id="KW-0630">Potassium</keyword>
<keyword evidence="4 12" id="KW-0812">Transmembrane</keyword>
<dbReference type="InterPro" id="IPR013099">
    <property type="entry name" value="K_chnl_dom"/>
</dbReference>
<accession>A0A2S9YBN5</accession>
<evidence type="ECO:0000256" key="9">
    <source>
        <dbReference type="ARBA" id="ARBA00023136"/>
    </source>
</evidence>
<dbReference type="Gene3D" id="3.40.50.720">
    <property type="entry name" value="NAD(P)-binding Rossmann-like Domain"/>
    <property type="match status" value="1"/>
</dbReference>
<keyword evidence="2" id="KW-0813">Transport</keyword>
<dbReference type="Gene3D" id="1.10.287.70">
    <property type="match status" value="1"/>
</dbReference>
<dbReference type="EMBL" id="PVNK01000118">
    <property type="protein sequence ID" value="PRQ02472.1"/>
    <property type="molecule type" value="Genomic_DNA"/>
</dbReference>
<dbReference type="Pfam" id="PF22614">
    <property type="entry name" value="Slo-like_RCK"/>
    <property type="match status" value="1"/>
</dbReference>
<evidence type="ECO:0000256" key="12">
    <source>
        <dbReference type="SAM" id="Phobius"/>
    </source>
</evidence>
<feature type="domain" description="Potassium channel" evidence="13">
    <location>
        <begin position="31"/>
        <end position="105"/>
    </location>
</feature>
<evidence type="ECO:0000256" key="7">
    <source>
        <dbReference type="ARBA" id="ARBA00022989"/>
    </source>
</evidence>
<dbReference type="Pfam" id="PF07885">
    <property type="entry name" value="Ion_trans_2"/>
    <property type="match status" value="1"/>
</dbReference>
<evidence type="ECO:0000313" key="16">
    <source>
        <dbReference type="Proteomes" id="UP000237968"/>
    </source>
</evidence>
<keyword evidence="16" id="KW-1185">Reference proteome</keyword>
<name>A0A2S9YBN5_9BACT</name>
<evidence type="ECO:0000256" key="11">
    <source>
        <dbReference type="ARBA" id="ARBA00034430"/>
    </source>
</evidence>
<keyword evidence="9 12" id="KW-0472">Membrane</keyword>
<dbReference type="GO" id="GO:0005267">
    <property type="term" value="F:potassium channel activity"/>
    <property type="evidence" value="ECO:0007669"/>
    <property type="project" value="UniProtKB-KW"/>
</dbReference>
<organism evidence="15 16">
    <name type="scientific">Enhygromyxa salina</name>
    <dbReference type="NCBI Taxonomy" id="215803"/>
    <lineage>
        <taxon>Bacteria</taxon>
        <taxon>Pseudomonadati</taxon>
        <taxon>Myxococcota</taxon>
        <taxon>Polyangia</taxon>
        <taxon>Nannocystales</taxon>
        <taxon>Nannocystaceae</taxon>
        <taxon>Enhygromyxa</taxon>
    </lineage>
</organism>
<comment type="catalytic activity">
    <reaction evidence="11">
        <text>K(+)(in) = K(+)(out)</text>
        <dbReference type="Rhea" id="RHEA:29463"/>
        <dbReference type="ChEBI" id="CHEBI:29103"/>
    </reaction>
</comment>
<feature type="transmembrane region" description="Helical" evidence="12">
    <location>
        <begin position="80"/>
        <end position="101"/>
    </location>
</feature>
<dbReference type="InterPro" id="IPR047871">
    <property type="entry name" value="K_chnl_Slo-like"/>
</dbReference>
<keyword evidence="8" id="KW-0406">Ion transport</keyword>
<protein>
    <submittedName>
        <fullName evidence="15">Voltage-gated potassium channel</fullName>
    </submittedName>
</protein>
<feature type="domain" description="RCK N-terminal" evidence="14">
    <location>
        <begin position="122"/>
        <end position="228"/>
    </location>
</feature>
<keyword evidence="5" id="KW-0631">Potassium channel</keyword>
<keyword evidence="7 12" id="KW-1133">Transmembrane helix</keyword>
<proteinExistence type="predicted"/>
<dbReference type="Proteomes" id="UP000237968">
    <property type="component" value="Unassembled WGS sequence"/>
</dbReference>
<dbReference type="GO" id="GO:0005886">
    <property type="term" value="C:plasma membrane"/>
    <property type="evidence" value="ECO:0007669"/>
    <property type="project" value="UniProtKB-SubCell"/>
</dbReference>
<evidence type="ECO:0000259" key="14">
    <source>
        <dbReference type="Pfam" id="PF22614"/>
    </source>
</evidence>
<evidence type="ECO:0000256" key="3">
    <source>
        <dbReference type="ARBA" id="ARBA00022538"/>
    </source>
</evidence>
<sequence length="353" mass="38214">MLLLRLVRLARHVRARRSTGLGLVALLLTVAIVGNALTFYLFERTVVPTLSWGDACWHSVVSVTTIGYGDYSATTVGGRIGTIVFIIIFGLTTFSLFFGMVMDWASTAMSNAQKGLGRAMVRDHILLVHFPSEQRVKQVIDEIRGDPEYGDSEIVIVSTAIEELPFAAKDVVFIRGSSHDVDTYARAAIDGCRMAMVLSPDYSDRNSDAIVAAAVSVIDRIKPEIHIVAECVDERHLPLFDSCNCDSVILGMSIAGNLLVQEVHDPGVAQLVGVLTSNRRGTTLFSVDVEGAGVPYREMAKALHDQAINVMAVNRGAVSHTTFKGIESQVGDRIIYAAAGRANWAELVAKSGH</sequence>
<keyword evidence="10 15" id="KW-0407">Ion channel</keyword>